<sequence>MPVQCICLQRGCSTHVPIKKARSKHAFAHIPLTILKDRLYKWSMQVIGDDNALREVRLQPQSVGNLNIAEEHSQGENKRAKHDRVISGSTVEDCGAKARDFRSAALPQG</sequence>
<gene>
    <name evidence="1" type="ORF">CC84DRAFT_1163624</name>
</gene>
<dbReference type="GeneID" id="28761794"/>
<proteinExistence type="predicted"/>
<dbReference type="OrthoDB" id="10533120at2759"/>
<evidence type="ECO:0000313" key="1">
    <source>
        <dbReference type="EMBL" id="OAG07474.1"/>
    </source>
</evidence>
<reference evidence="1 2" key="1">
    <citation type="submission" date="2016-05" db="EMBL/GenBank/DDBJ databases">
        <title>Comparative analysis of secretome profiles of manganese(II)-oxidizing ascomycete fungi.</title>
        <authorList>
            <consortium name="DOE Joint Genome Institute"/>
            <person name="Zeiner C.A."/>
            <person name="Purvine S.O."/>
            <person name="Zink E.M."/>
            <person name="Wu S."/>
            <person name="Pasa-Tolic L."/>
            <person name="Chaput D.L."/>
            <person name="Haridas S."/>
            <person name="Grigoriev I.V."/>
            <person name="Santelli C.M."/>
            <person name="Hansel C.M."/>
        </authorList>
    </citation>
    <scope>NUCLEOTIDE SEQUENCE [LARGE SCALE GENOMIC DNA]</scope>
    <source>
        <strain evidence="1 2">AP3s5-JAC2a</strain>
    </source>
</reference>
<accession>A0A177CIX6</accession>
<protein>
    <submittedName>
        <fullName evidence="1">Uncharacterized protein</fullName>
    </submittedName>
</protein>
<evidence type="ECO:0000313" key="2">
    <source>
        <dbReference type="Proteomes" id="UP000077069"/>
    </source>
</evidence>
<organism evidence="1 2">
    <name type="scientific">Paraphaeosphaeria sporulosa</name>
    <dbReference type="NCBI Taxonomy" id="1460663"/>
    <lineage>
        <taxon>Eukaryota</taxon>
        <taxon>Fungi</taxon>
        <taxon>Dikarya</taxon>
        <taxon>Ascomycota</taxon>
        <taxon>Pezizomycotina</taxon>
        <taxon>Dothideomycetes</taxon>
        <taxon>Pleosporomycetidae</taxon>
        <taxon>Pleosporales</taxon>
        <taxon>Massarineae</taxon>
        <taxon>Didymosphaeriaceae</taxon>
        <taxon>Paraphaeosphaeria</taxon>
    </lineage>
</organism>
<dbReference type="AlphaFoldDB" id="A0A177CIX6"/>
<dbReference type="Proteomes" id="UP000077069">
    <property type="component" value="Unassembled WGS sequence"/>
</dbReference>
<dbReference type="InParanoid" id="A0A177CIX6"/>
<keyword evidence="2" id="KW-1185">Reference proteome</keyword>
<dbReference type="EMBL" id="KV441551">
    <property type="protein sequence ID" value="OAG07474.1"/>
    <property type="molecule type" value="Genomic_DNA"/>
</dbReference>
<name>A0A177CIX6_9PLEO</name>
<dbReference type="RefSeq" id="XP_018037839.1">
    <property type="nucleotide sequence ID" value="XM_018178308.1"/>
</dbReference>